<evidence type="ECO:0000256" key="12">
    <source>
        <dbReference type="SAM" id="MobiDB-lite"/>
    </source>
</evidence>
<evidence type="ECO:0000256" key="3">
    <source>
        <dbReference type="ARBA" id="ARBA00009094"/>
    </source>
</evidence>
<dbReference type="InterPro" id="IPR000504">
    <property type="entry name" value="RRM_dom"/>
</dbReference>
<protein>
    <submittedName>
        <fullName evidence="14">Insulin-like growth factor 2 mRNA binding protein 1</fullName>
    </submittedName>
</protein>
<feature type="domain" description="RRM" evidence="13">
    <location>
        <begin position="81"/>
        <end position="156"/>
    </location>
</feature>
<keyword evidence="4" id="KW-0813">Transport</keyword>
<dbReference type="PROSITE" id="PS50102">
    <property type="entry name" value="RRM"/>
    <property type="match status" value="2"/>
</dbReference>
<comment type="subcellular location">
    <subcellularLocation>
        <location evidence="2">Cytoplasm</location>
    </subcellularLocation>
    <subcellularLocation>
        <location evidence="1">Nucleus</location>
    </subcellularLocation>
</comment>
<dbReference type="InterPro" id="IPR004088">
    <property type="entry name" value="KH_dom_type_1"/>
</dbReference>
<comment type="similarity">
    <text evidence="3">Belongs to the RRM IMP/VICKZ family.</text>
</comment>
<dbReference type="FunFam" id="3.30.1370.10:FF:000027">
    <property type="entry name" value="insulin-like growth factor 2 mRNA-binding protein 3 isoform X1"/>
    <property type="match status" value="1"/>
</dbReference>
<evidence type="ECO:0000256" key="9">
    <source>
        <dbReference type="ARBA" id="ARBA00022884"/>
    </source>
</evidence>
<evidence type="ECO:0000256" key="6">
    <source>
        <dbReference type="ARBA" id="ARBA00022737"/>
    </source>
</evidence>
<feature type="domain" description="RRM" evidence="13">
    <location>
        <begin position="2"/>
        <end position="75"/>
    </location>
</feature>
<dbReference type="PANTHER" id="PTHR10288">
    <property type="entry name" value="KH DOMAIN CONTAINING RNA BINDING PROTEIN"/>
    <property type="match status" value="1"/>
</dbReference>
<keyword evidence="7" id="KW-0509">mRNA transport</keyword>
<dbReference type="SMART" id="SM00360">
    <property type="entry name" value="RRM"/>
    <property type="match status" value="2"/>
</dbReference>
<dbReference type="GO" id="GO:0006417">
    <property type="term" value="P:regulation of translation"/>
    <property type="evidence" value="ECO:0007669"/>
    <property type="project" value="UniProtKB-KW"/>
</dbReference>
<dbReference type="InterPro" id="IPR035979">
    <property type="entry name" value="RBD_domain_sf"/>
</dbReference>
<proteinExistence type="inferred from homology"/>
<dbReference type="Gene3D" id="3.30.1370.10">
    <property type="entry name" value="K Homology domain, type 1"/>
    <property type="match status" value="2"/>
</dbReference>
<keyword evidence="10" id="KW-0539">Nucleus</keyword>
<keyword evidence="9 11" id="KW-0694">RNA-binding</keyword>
<dbReference type="CDD" id="cd22496">
    <property type="entry name" value="KH-I_IGF2BP1_rpt3"/>
    <property type="match status" value="1"/>
</dbReference>
<evidence type="ECO:0000256" key="1">
    <source>
        <dbReference type="ARBA" id="ARBA00004123"/>
    </source>
</evidence>
<evidence type="ECO:0000256" key="11">
    <source>
        <dbReference type="PROSITE-ProRule" id="PRU00176"/>
    </source>
</evidence>
<dbReference type="Pfam" id="PF00013">
    <property type="entry name" value="KH_1"/>
    <property type="match status" value="4"/>
</dbReference>
<dbReference type="FunFam" id="3.30.70.330:FF:000203">
    <property type="entry name" value="insulin-like growth factor 2 mRNA-binding protein 1"/>
    <property type="match status" value="1"/>
</dbReference>
<dbReference type="Pfam" id="PF00076">
    <property type="entry name" value="RRM_1"/>
    <property type="match status" value="1"/>
</dbReference>
<dbReference type="CDD" id="cd22493">
    <property type="entry name" value="KH-I_IGF2BP1_rpt2"/>
    <property type="match status" value="1"/>
</dbReference>
<dbReference type="GO" id="GO:0003723">
    <property type="term" value="F:RNA binding"/>
    <property type="evidence" value="ECO:0007669"/>
    <property type="project" value="UniProtKB-UniRule"/>
</dbReference>
<dbReference type="Gene3D" id="3.30.310.210">
    <property type="match status" value="1"/>
</dbReference>
<evidence type="ECO:0000256" key="7">
    <source>
        <dbReference type="ARBA" id="ARBA00022816"/>
    </source>
</evidence>
<dbReference type="SUPFAM" id="SSF54928">
    <property type="entry name" value="RNA-binding domain, RBD"/>
    <property type="match status" value="1"/>
</dbReference>
<dbReference type="CDD" id="cd22490">
    <property type="entry name" value="KH-I_IGF2BP1_rpt1"/>
    <property type="match status" value="1"/>
</dbReference>
<reference evidence="14" key="2">
    <citation type="submission" date="2016-06" db="EMBL/GenBank/DDBJ databases">
        <title>The genome of a short-lived fish provides insights into sex chromosome evolution and the genetic control of aging.</title>
        <authorList>
            <person name="Reichwald K."/>
            <person name="Felder M."/>
            <person name="Petzold A."/>
            <person name="Koch P."/>
            <person name="Groth M."/>
            <person name="Platzer M."/>
        </authorList>
    </citation>
    <scope>NUCLEOTIDE SEQUENCE</scope>
    <source>
        <tissue evidence="14">Brain</tissue>
    </source>
</reference>
<keyword evidence="6" id="KW-0677">Repeat</keyword>
<gene>
    <name evidence="14" type="primary">IGF2BP1</name>
</gene>
<evidence type="ECO:0000256" key="8">
    <source>
        <dbReference type="ARBA" id="ARBA00022845"/>
    </source>
</evidence>
<evidence type="ECO:0000256" key="10">
    <source>
        <dbReference type="ARBA" id="ARBA00023242"/>
    </source>
</evidence>
<dbReference type="InterPro" id="IPR036612">
    <property type="entry name" value="KH_dom_type_1_sf"/>
</dbReference>
<name>A0A1A7ZGK6_NOTFU</name>
<dbReference type="EMBL" id="HADY01003294">
    <property type="protein sequence ID" value="SBP41779.1"/>
    <property type="molecule type" value="Transcribed_RNA"/>
</dbReference>
<dbReference type="PROSITE" id="PS50084">
    <property type="entry name" value="KH_TYPE_1"/>
    <property type="match status" value="4"/>
</dbReference>
<evidence type="ECO:0000313" key="14">
    <source>
        <dbReference type="EMBL" id="SBP41779.1"/>
    </source>
</evidence>
<sequence>MHKLYIGNLGDSVTAEDLVRTFEEHQIPYTGPFLMKTGYAFVDCPDDHWAMKAIETFSGKVELHGKRIEVEHSVPKKQRTRKLQIRNIPPHLQWEVLDGLLAQCGTVENCEQVNTESETAVVNVTYASREQARQAIQKLNGYQLENNTLHTSYIPDETSDVEGGQRGPENCRRPGYGPRGGVRGGSPNPTVPPKPPHADIPLRLLVPTQYVGAIIGKEGATIRNITKQTQSKIDVHRKENAGAAEKPISIHSTPEGCSAACHMILEIMQQEAKDTKTAEEVPLKILAHNNFVGRLIGKEGRNLKKVEQDTETKITISPLQDLTLYNPERTITVKGSIDACCQAEVEVMKKVREAYENDVAAMNQQTHLIPGLNLGALGLFPPSSNIPPPPPGNAAGGAPYGSFGAPEQETVHVYIPAQAVGAIIGKKGQHIKQLSRFAGASIKIAPAETPDSKMRMVIVTGPPEAQFKAQGRIYGKLKEENFFGPKEEVKLETHIKMAAAAAGRVIGKGGKTVNELQNLTAAEVVVPREQTPDENDQVIVKINGHFYASQVRLLFLDLFVISQRLDDAHTSHSSNRPAHVAVEMSVIGT</sequence>
<evidence type="ECO:0000256" key="5">
    <source>
        <dbReference type="ARBA" id="ARBA00022490"/>
    </source>
</evidence>
<reference evidence="14" key="1">
    <citation type="submission" date="2016-05" db="EMBL/GenBank/DDBJ databases">
        <authorList>
            <person name="Lavstsen T."/>
            <person name="Jespersen J.S."/>
        </authorList>
    </citation>
    <scope>NUCLEOTIDE SEQUENCE</scope>
    <source>
        <tissue evidence="14">Brain</tissue>
    </source>
</reference>
<keyword evidence="8" id="KW-0810">Translation regulation</keyword>
<keyword evidence="5" id="KW-0963">Cytoplasm</keyword>
<evidence type="ECO:0000259" key="13">
    <source>
        <dbReference type="PROSITE" id="PS50102"/>
    </source>
</evidence>
<dbReference type="GO" id="GO:0005634">
    <property type="term" value="C:nucleus"/>
    <property type="evidence" value="ECO:0007669"/>
    <property type="project" value="UniProtKB-SubCell"/>
</dbReference>
<dbReference type="Gene3D" id="3.30.70.330">
    <property type="match status" value="2"/>
</dbReference>
<dbReference type="SUPFAM" id="SSF54791">
    <property type="entry name" value="Eukaryotic type KH-domain (KH-domain type I)"/>
    <property type="match status" value="4"/>
</dbReference>
<dbReference type="InterPro" id="IPR012677">
    <property type="entry name" value="Nucleotide-bd_a/b_plait_sf"/>
</dbReference>
<dbReference type="FunFam" id="3.30.310.210:FF:000001">
    <property type="entry name" value="insulin-like growth factor 2 mRNA-binding protein 1 isoform X1"/>
    <property type="match status" value="1"/>
</dbReference>
<dbReference type="GO" id="GO:0005737">
    <property type="term" value="C:cytoplasm"/>
    <property type="evidence" value="ECO:0007669"/>
    <property type="project" value="UniProtKB-SubCell"/>
</dbReference>
<organism evidence="14">
    <name type="scientific">Nothobranchius furzeri</name>
    <name type="common">Turquoise killifish</name>
    <dbReference type="NCBI Taxonomy" id="105023"/>
    <lineage>
        <taxon>Eukaryota</taxon>
        <taxon>Metazoa</taxon>
        <taxon>Chordata</taxon>
        <taxon>Craniata</taxon>
        <taxon>Vertebrata</taxon>
        <taxon>Euteleostomi</taxon>
        <taxon>Actinopterygii</taxon>
        <taxon>Neopterygii</taxon>
        <taxon>Teleostei</taxon>
        <taxon>Neoteleostei</taxon>
        <taxon>Acanthomorphata</taxon>
        <taxon>Ovalentaria</taxon>
        <taxon>Atherinomorphae</taxon>
        <taxon>Cyprinodontiformes</taxon>
        <taxon>Nothobranchiidae</taxon>
        <taxon>Nothobranchius</taxon>
    </lineage>
</organism>
<dbReference type="FunFam" id="3.30.1370.10:FF:000026">
    <property type="entry name" value="Insulin-like growth factor 2 mRNA-binding protein 3"/>
    <property type="match status" value="1"/>
</dbReference>
<feature type="region of interest" description="Disordered" evidence="12">
    <location>
        <begin position="153"/>
        <end position="198"/>
    </location>
</feature>
<evidence type="ECO:0000256" key="4">
    <source>
        <dbReference type="ARBA" id="ARBA00022448"/>
    </source>
</evidence>
<dbReference type="SMART" id="SM00322">
    <property type="entry name" value="KH"/>
    <property type="match status" value="4"/>
</dbReference>
<evidence type="ECO:0000256" key="2">
    <source>
        <dbReference type="ARBA" id="ARBA00004496"/>
    </source>
</evidence>
<dbReference type="AlphaFoldDB" id="A0A1A7ZGK6"/>
<accession>A0A1A7ZGK6</accession>
<dbReference type="GO" id="GO:0051028">
    <property type="term" value="P:mRNA transport"/>
    <property type="evidence" value="ECO:0007669"/>
    <property type="project" value="UniProtKB-KW"/>
</dbReference>
<dbReference type="InterPro" id="IPR004087">
    <property type="entry name" value="KH_dom"/>
</dbReference>